<protein>
    <submittedName>
        <fullName evidence="2">Uncharacterized protein</fullName>
    </submittedName>
</protein>
<dbReference type="AlphaFoldDB" id="A0A2C9VV91"/>
<keyword evidence="1" id="KW-0472">Membrane</keyword>
<reference evidence="2" key="1">
    <citation type="submission" date="2016-02" db="EMBL/GenBank/DDBJ databases">
        <title>WGS assembly of Manihot esculenta.</title>
        <authorList>
            <person name="Bredeson J.V."/>
            <person name="Prochnik S.E."/>
            <person name="Lyons J.B."/>
            <person name="Schmutz J."/>
            <person name="Grimwood J."/>
            <person name="Vrebalov J."/>
            <person name="Bart R.S."/>
            <person name="Amuge T."/>
            <person name="Ferguson M.E."/>
            <person name="Green R."/>
            <person name="Putnam N."/>
            <person name="Stites J."/>
            <person name="Rounsley S."/>
            <person name="Rokhsar D.S."/>
        </authorList>
    </citation>
    <scope>NUCLEOTIDE SEQUENCE [LARGE SCALE GENOMIC DNA]</scope>
    <source>
        <tissue evidence="2">Leaf</tissue>
    </source>
</reference>
<proteinExistence type="predicted"/>
<accession>A0A2C9VV91</accession>
<keyword evidence="1" id="KW-1133">Transmembrane helix</keyword>
<keyword evidence="1" id="KW-0812">Transmembrane</keyword>
<name>A0A2C9VV91_MANES</name>
<gene>
    <name evidence="2" type="ORF">MANES_05G110900</name>
</gene>
<evidence type="ECO:0000256" key="1">
    <source>
        <dbReference type="SAM" id="Phobius"/>
    </source>
</evidence>
<organism evidence="2">
    <name type="scientific">Manihot esculenta</name>
    <name type="common">Cassava</name>
    <name type="synonym">Jatropha manihot</name>
    <dbReference type="NCBI Taxonomy" id="3983"/>
    <lineage>
        <taxon>Eukaryota</taxon>
        <taxon>Viridiplantae</taxon>
        <taxon>Streptophyta</taxon>
        <taxon>Embryophyta</taxon>
        <taxon>Tracheophyta</taxon>
        <taxon>Spermatophyta</taxon>
        <taxon>Magnoliopsida</taxon>
        <taxon>eudicotyledons</taxon>
        <taxon>Gunneridae</taxon>
        <taxon>Pentapetalae</taxon>
        <taxon>rosids</taxon>
        <taxon>fabids</taxon>
        <taxon>Malpighiales</taxon>
        <taxon>Euphorbiaceae</taxon>
        <taxon>Crotonoideae</taxon>
        <taxon>Manihoteae</taxon>
        <taxon>Manihot</taxon>
    </lineage>
</organism>
<feature type="transmembrane region" description="Helical" evidence="1">
    <location>
        <begin position="20"/>
        <end position="43"/>
    </location>
</feature>
<sequence length="44" mass="4999">MVEDLITNRHLRKPMLLSSISSWLAMMPTLLTLPLFDLGVMILS</sequence>
<evidence type="ECO:0000313" key="2">
    <source>
        <dbReference type="EMBL" id="OAY50131.1"/>
    </source>
</evidence>
<dbReference type="EMBL" id="CM004391">
    <property type="protein sequence ID" value="OAY50131.1"/>
    <property type="molecule type" value="Genomic_DNA"/>
</dbReference>